<dbReference type="InterPro" id="IPR003661">
    <property type="entry name" value="HisK_dim/P_dom"/>
</dbReference>
<evidence type="ECO:0000313" key="17">
    <source>
        <dbReference type="Proteomes" id="UP000076848"/>
    </source>
</evidence>
<keyword evidence="4 16" id="KW-0808">Transferase</keyword>
<dbReference type="InterPro" id="IPR005467">
    <property type="entry name" value="His_kinase_dom"/>
</dbReference>
<dbReference type="EC" id="2.7.13.3" evidence="2"/>
<evidence type="ECO:0000256" key="2">
    <source>
        <dbReference type="ARBA" id="ARBA00012438"/>
    </source>
</evidence>
<feature type="domain" description="Response regulatory" evidence="15">
    <location>
        <begin position="937"/>
        <end position="1054"/>
    </location>
</feature>
<keyword evidence="5" id="KW-0732">Signal</keyword>
<dbReference type="InterPro" id="IPR036097">
    <property type="entry name" value="HisK_dim/P_sf"/>
</dbReference>
<dbReference type="CDD" id="cd16922">
    <property type="entry name" value="HATPase_EvgS-ArcB-TorS-like"/>
    <property type="match status" value="1"/>
</dbReference>
<feature type="modified residue" description="4-aspartylphosphate" evidence="11">
    <location>
        <position position="840"/>
    </location>
</feature>
<reference evidence="16 17" key="1">
    <citation type="submission" date="2016-04" db="EMBL/GenBank/DDBJ databases">
        <authorList>
            <consortium name="Pathogen Informatics"/>
        </authorList>
    </citation>
    <scope>NUCLEOTIDE SEQUENCE [LARGE SCALE GENOMIC DNA]</scope>
    <source>
        <strain evidence="16 17">H050680373</strain>
    </source>
</reference>
<evidence type="ECO:0000256" key="4">
    <source>
        <dbReference type="ARBA" id="ARBA00022679"/>
    </source>
</evidence>
<dbReference type="InterPro" id="IPR011006">
    <property type="entry name" value="CheY-like_superfamily"/>
</dbReference>
<dbReference type="AlphaFoldDB" id="A0A157SKP2"/>
<dbReference type="InterPro" id="IPR003018">
    <property type="entry name" value="GAF"/>
</dbReference>
<dbReference type="InterPro" id="IPR001789">
    <property type="entry name" value="Sig_transdc_resp-reg_receiver"/>
</dbReference>
<accession>A0A157SKP2</accession>
<dbReference type="OrthoDB" id="9796305at2"/>
<dbReference type="PROSITE" id="PS50109">
    <property type="entry name" value="HIS_KIN"/>
    <property type="match status" value="1"/>
</dbReference>
<dbReference type="InterPro" id="IPR036890">
    <property type="entry name" value="HATPase_C_sf"/>
</dbReference>
<evidence type="ECO:0000259" key="14">
    <source>
        <dbReference type="PROSITE" id="PS50109"/>
    </source>
</evidence>
<evidence type="ECO:0000256" key="12">
    <source>
        <dbReference type="SAM" id="MobiDB-lite"/>
    </source>
</evidence>
<dbReference type="SMART" id="SM00065">
    <property type="entry name" value="GAF"/>
    <property type="match status" value="1"/>
</dbReference>
<dbReference type="InterPro" id="IPR004358">
    <property type="entry name" value="Sig_transdc_His_kin-like_C"/>
</dbReference>
<keyword evidence="6 16" id="KW-0418">Kinase</keyword>
<dbReference type="GO" id="GO:0000155">
    <property type="term" value="F:phosphorelay sensor kinase activity"/>
    <property type="evidence" value="ECO:0007669"/>
    <property type="project" value="InterPro"/>
</dbReference>
<dbReference type="STRING" id="288768.SAMEA3906486_03211"/>
<comment type="catalytic activity">
    <reaction evidence="1">
        <text>ATP + protein L-histidine = ADP + protein N-phospho-L-histidine.</text>
        <dbReference type="EC" id="2.7.13.3"/>
    </reaction>
</comment>
<evidence type="ECO:0000259" key="15">
    <source>
        <dbReference type="PROSITE" id="PS50110"/>
    </source>
</evidence>
<name>A0A157SKP2_9BORD</name>
<dbReference type="Pfam" id="PF02518">
    <property type="entry name" value="HATPase_c"/>
    <property type="match status" value="1"/>
</dbReference>
<dbReference type="SMART" id="SM00388">
    <property type="entry name" value="HisKA"/>
    <property type="match status" value="1"/>
</dbReference>
<dbReference type="SUPFAM" id="SSF52172">
    <property type="entry name" value="CheY-like"/>
    <property type="match status" value="3"/>
</dbReference>
<dbReference type="CDD" id="cd00156">
    <property type="entry name" value="REC"/>
    <property type="match status" value="1"/>
</dbReference>
<dbReference type="FunFam" id="3.30.565.10:FF:000010">
    <property type="entry name" value="Sensor histidine kinase RcsC"/>
    <property type="match status" value="1"/>
</dbReference>
<evidence type="ECO:0000256" key="6">
    <source>
        <dbReference type="ARBA" id="ARBA00022777"/>
    </source>
</evidence>
<evidence type="ECO:0000256" key="11">
    <source>
        <dbReference type="PROSITE-ProRule" id="PRU00169"/>
    </source>
</evidence>
<feature type="modified residue" description="4-aspartylphosphate" evidence="11">
    <location>
        <position position="987"/>
    </location>
</feature>
<dbReference type="RefSeq" id="WP_082853103.1">
    <property type="nucleotide sequence ID" value="NZ_FKIF01000007.1"/>
</dbReference>
<evidence type="ECO:0000256" key="5">
    <source>
        <dbReference type="ARBA" id="ARBA00022729"/>
    </source>
</evidence>
<evidence type="ECO:0000256" key="9">
    <source>
        <dbReference type="ARBA" id="ARBA00058004"/>
    </source>
</evidence>
<gene>
    <name evidence="16" type="primary">rcsC_1</name>
    <name evidence="16" type="ORF">SAMEA3906486_03211</name>
</gene>
<dbReference type="Pfam" id="PF13185">
    <property type="entry name" value="GAF_2"/>
    <property type="match status" value="1"/>
</dbReference>
<feature type="transmembrane region" description="Helical" evidence="13">
    <location>
        <begin position="12"/>
        <end position="45"/>
    </location>
</feature>
<keyword evidence="17" id="KW-1185">Reference proteome</keyword>
<dbReference type="CDD" id="cd14686">
    <property type="entry name" value="bZIP"/>
    <property type="match status" value="1"/>
</dbReference>
<feature type="domain" description="Response regulatory" evidence="15">
    <location>
        <begin position="791"/>
        <end position="907"/>
    </location>
</feature>
<evidence type="ECO:0000256" key="13">
    <source>
        <dbReference type="SAM" id="Phobius"/>
    </source>
</evidence>
<dbReference type="CDD" id="cd00082">
    <property type="entry name" value="HisKA"/>
    <property type="match status" value="1"/>
</dbReference>
<dbReference type="InterPro" id="IPR029016">
    <property type="entry name" value="GAF-like_dom_sf"/>
</dbReference>
<dbReference type="InterPro" id="IPR003594">
    <property type="entry name" value="HATPase_dom"/>
</dbReference>
<comment type="function">
    <text evidence="9">Member of the two-component regulatory system BvgS/BvgA. Phosphorylates BvgA via a four-step phosphorelay in response to environmental signals.</text>
</comment>
<evidence type="ECO:0000256" key="3">
    <source>
        <dbReference type="ARBA" id="ARBA00022553"/>
    </source>
</evidence>
<evidence type="ECO:0000256" key="1">
    <source>
        <dbReference type="ARBA" id="ARBA00000085"/>
    </source>
</evidence>
<keyword evidence="13" id="KW-1133">Transmembrane helix</keyword>
<dbReference type="Gene3D" id="3.40.50.2300">
    <property type="match status" value="3"/>
</dbReference>
<dbReference type="SUPFAM" id="SSF55781">
    <property type="entry name" value="GAF domain-like"/>
    <property type="match status" value="1"/>
</dbReference>
<feature type="modified residue" description="4-aspartylphosphate" evidence="11">
    <location>
        <position position="718"/>
    </location>
</feature>
<dbReference type="PRINTS" id="PR00344">
    <property type="entry name" value="BCTRLSENSOR"/>
</dbReference>
<keyword evidence="7" id="KW-0902">Two-component regulatory system</keyword>
<feature type="domain" description="Response regulatory" evidence="15">
    <location>
        <begin position="669"/>
        <end position="782"/>
    </location>
</feature>
<evidence type="ECO:0000256" key="8">
    <source>
        <dbReference type="ARBA" id="ARBA00023026"/>
    </source>
</evidence>
<feature type="region of interest" description="Disordered" evidence="12">
    <location>
        <begin position="640"/>
        <end position="661"/>
    </location>
</feature>
<keyword evidence="13" id="KW-0812">Transmembrane</keyword>
<keyword evidence="13" id="KW-0472">Membrane</keyword>
<evidence type="ECO:0000313" key="16">
    <source>
        <dbReference type="EMBL" id="SAI70864.1"/>
    </source>
</evidence>
<dbReference type="PANTHER" id="PTHR45339">
    <property type="entry name" value="HYBRID SIGNAL TRANSDUCTION HISTIDINE KINASE J"/>
    <property type="match status" value="1"/>
</dbReference>
<protein>
    <recommendedName>
        <fullName evidence="10">Virulence sensor protein BvgS</fullName>
        <ecNumber evidence="2">2.7.13.3</ecNumber>
    </recommendedName>
</protein>
<organism evidence="16 17">
    <name type="scientific">Bordetella ansorpii</name>
    <dbReference type="NCBI Taxonomy" id="288768"/>
    <lineage>
        <taxon>Bacteria</taxon>
        <taxon>Pseudomonadati</taxon>
        <taxon>Pseudomonadota</taxon>
        <taxon>Betaproteobacteria</taxon>
        <taxon>Burkholderiales</taxon>
        <taxon>Alcaligenaceae</taxon>
        <taxon>Bordetella</taxon>
    </lineage>
</organism>
<dbReference type="SMART" id="SM00387">
    <property type="entry name" value="HATPase_c"/>
    <property type="match status" value="1"/>
</dbReference>
<dbReference type="Gene3D" id="1.10.287.130">
    <property type="match status" value="1"/>
</dbReference>
<dbReference type="SMART" id="SM00448">
    <property type="entry name" value="REC"/>
    <property type="match status" value="3"/>
</dbReference>
<keyword evidence="3 11" id="KW-0597">Phosphoprotein</keyword>
<sequence>MPYSQQQKQEDLTIVAAVWGLTAVIFTLDMVAVTGLTVWVFYVIPQLLSVKQRNRNLPLMLAAVQAVLLIVGLFPLATTLVEVRVANRIINILSVFSVAYLAYAVIGARERTERLLWLQRGQSDMAAGMLGELELASVGRGMLQVLARYVNAQVAALYTHEQGRLGFVSGYAFDAPDGDAGTLGLAREVARDGKPLVVDDVPSDHVRISSGTGAAAPRRLLIAPVTAEGRIVGVVELGFVSTDMDMDRVIELMRILAEDMGQALSAAMYRQRLKDALEETERQRETLQTQQEELRVTNEELEEQSRALRDSQGRLEDQQSELEQTNVRLEEQANRLERQKQDLLRAQRTLEANADELTRANRYKSEFLANMSHELRTPLNSSLILAQILSGHDSAALSSDEVRRYAQTIHASNQDLLTLINDILDLSKIEAGHVDIVAEPVSVASVLRPLQSVFEPISRDRGLAMHIEIDADTPATFTTDSNRLQQVLKNLLSNAFKFTEKGSVTLRVRPAGADRVAFDVRDTGIGIAPDQQDIIFEAFRQADGTTSRKYGGTGLGLSISRELARLLGGEIRVASEPGRGSTFTLEVATDLEAGTYSRDGVMENEAPAVTPAAKAAAEAEMAAIAAASAAASKPAVTAYAPGGASKPVPGAPLPRRLDDDRERRQRPRLVLVIEDDERFAGVLYEVAHELDFDCIHAVTGEEALALARSQQPSGILLDVNLPDQSGLSVLERLKRDPVTRHIPVHMLSVHDHLQTALELGAVGYALKPVARESVLEAFQKVEARLQQQVRRVLVVEDDAVLRESIGLMLKAGDVEITTTGTVAQALEYLAAGHYDCMVMDLMLPDASGYDLLEQMANGEKYAFPPVIVYTGRALTRDEEQRLRRYSRSIIIKGAKSPERLLDEVSLFLHRIEAALPQDQQRLLAQARQRDAVFEGRRILLAEDDVRNVYALSSIFEPLGAKLIVARDGRQALDRLAAHDDIDLVLMDLMMPEMDGLTAMREIRRQPAYARLPIIALTAKAMADDRRSCLEAGANDYIAKPIDVEKLVSLCRVWMPK</sequence>
<feature type="domain" description="Histidine kinase" evidence="14">
    <location>
        <begin position="370"/>
        <end position="591"/>
    </location>
</feature>
<dbReference type="PROSITE" id="PS50110">
    <property type="entry name" value="RESPONSE_REGULATORY"/>
    <property type="match status" value="3"/>
</dbReference>
<dbReference type="SUPFAM" id="SSF55874">
    <property type="entry name" value="ATPase domain of HSP90 chaperone/DNA topoisomerase II/histidine kinase"/>
    <property type="match status" value="1"/>
</dbReference>
<feature type="compositionally biased region" description="Basic and acidic residues" evidence="12">
    <location>
        <begin position="292"/>
        <end position="317"/>
    </location>
</feature>
<feature type="transmembrane region" description="Helical" evidence="13">
    <location>
        <begin position="89"/>
        <end position="106"/>
    </location>
</feature>
<dbReference type="EMBL" id="FKIF01000007">
    <property type="protein sequence ID" value="SAI70864.1"/>
    <property type="molecule type" value="Genomic_DNA"/>
</dbReference>
<dbReference type="PANTHER" id="PTHR45339:SF1">
    <property type="entry name" value="HYBRID SIGNAL TRANSDUCTION HISTIDINE KINASE J"/>
    <property type="match status" value="1"/>
</dbReference>
<dbReference type="Gene3D" id="3.30.450.40">
    <property type="match status" value="1"/>
</dbReference>
<dbReference type="CDD" id="cd17546">
    <property type="entry name" value="REC_hyHK_CKI1_RcsC-like"/>
    <property type="match status" value="1"/>
</dbReference>
<dbReference type="Gene3D" id="3.30.565.10">
    <property type="entry name" value="Histidine kinase-like ATPase, C-terminal domain"/>
    <property type="match status" value="1"/>
</dbReference>
<evidence type="ECO:0000256" key="7">
    <source>
        <dbReference type="ARBA" id="ARBA00023012"/>
    </source>
</evidence>
<proteinExistence type="predicted"/>
<evidence type="ECO:0000256" key="10">
    <source>
        <dbReference type="ARBA" id="ARBA00070152"/>
    </source>
</evidence>
<feature type="transmembrane region" description="Helical" evidence="13">
    <location>
        <begin position="57"/>
        <end position="77"/>
    </location>
</feature>
<dbReference type="Pfam" id="PF00072">
    <property type="entry name" value="Response_reg"/>
    <property type="match status" value="3"/>
</dbReference>
<keyword evidence="8" id="KW-0843">Virulence</keyword>
<dbReference type="Proteomes" id="UP000076848">
    <property type="component" value="Unassembled WGS sequence"/>
</dbReference>
<feature type="region of interest" description="Disordered" evidence="12">
    <location>
        <begin position="287"/>
        <end position="323"/>
    </location>
</feature>
<dbReference type="SUPFAM" id="SSF47384">
    <property type="entry name" value="Homodimeric domain of signal transducing histidine kinase"/>
    <property type="match status" value="1"/>
</dbReference>
<dbReference type="Pfam" id="PF00512">
    <property type="entry name" value="HisKA"/>
    <property type="match status" value="1"/>
</dbReference>